<feature type="region of interest" description="Disordered" evidence="1">
    <location>
        <begin position="48"/>
        <end position="99"/>
    </location>
</feature>
<keyword evidence="2" id="KW-0547">Nucleotide-binding</keyword>
<organism evidence="2 3">
    <name type="scientific">Iris pallida</name>
    <name type="common">Sweet iris</name>
    <dbReference type="NCBI Taxonomy" id="29817"/>
    <lineage>
        <taxon>Eukaryota</taxon>
        <taxon>Viridiplantae</taxon>
        <taxon>Streptophyta</taxon>
        <taxon>Embryophyta</taxon>
        <taxon>Tracheophyta</taxon>
        <taxon>Spermatophyta</taxon>
        <taxon>Magnoliopsida</taxon>
        <taxon>Liliopsida</taxon>
        <taxon>Asparagales</taxon>
        <taxon>Iridaceae</taxon>
        <taxon>Iridoideae</taxon>
        <taxon>Irideae</taxon>
        <taxon>Iris</taxon>
    </lineage>
</organism>
<comment type="caution">
    <text evidence="2">The sequence shown here is derived from an EMBL/GenBank/DDBJ whole genome shotgun (WGS) entry which is preliminary data.</text>
</comment>
<gene>
    <name evidence="2" type="ORF">M6B38_234910</name>
</gene>
<accession>A0AAX6DPF3</accession>
<feature type="compositionally biased region" description="Polar residues" evidence="1">
    <location>
        <begin position="54"/>
        <end position="63"/>
    </location>
</feature>
<name>A0AAX6DPF3_IRIPA</name>
<feature type="compositionally biased region" description="Low complexity" evidence="1">
    <location>
        <begin position="64"/>
        <end position="75"/>
    </location>
</feature>
<reference evidence="2" key="1">
    <citation type="journal article" date="2023" name="GigaByte">
        <title>Genome assembly of the bearded iris, Iris pallida Lam.</title>
        <authorList>
            <person name="Bruccoleri R.E."/>
            <person name="Oakeley E.J."/>
            <person name="Faust A.M.E."/>
            <person name="Altorfer M."/>
            <person name="Dessus-Babus S."/>
            <person name="Burckhardt D."/>
            <person name="Oertli M."/>
            <person name="Naumann U."/>
            <person name="Petersen F."/>
            <person name="Wong J."/>
        </authorList>
    </citation>
    <scope>NUCLEOTIDE SEQUENCE</scope>
    <source>
        <strain evidence="2">GSM-AAB239-AS_SAM_17_03QT</strain>
    </source>
</reference>
<proteinExistence type="predicted"/>
<reference evidence="2" key="2">
    <citation type="submission" date="2023-04" db="EMBL/GenBank/DDBJ databases">
        <authorList>
            <person name="Bruccoleri R.E."/>
            <person name="Oakeley E.J."/>
            <person name="Faust A.-M."/>
            <person name="Dessus-Babus S."/>
            <person name="Altorfer M."/>
            <person name="Burckhardt D."/>
            <person name="Oertli M."/>
            <person name="Naumann U."/>
            <person name="Petersen F."/>
            <person name="Wong J."/>
        </authorList>
    </citation>
    <scope>NUCLEOTIDE SEQUENCE</scope>
    <source>
        <strain evidence="2">GSM-AAB239-AS_SAM_17_03QT</strain>
        <tissue evidence="2">Leaf</tissue>
    </source>
</reference>
<evidence type="ECO:0000313" key="3">
    <source>
        <dbReference type="Proteomes" id="UP001140949"/>
    </source>
</evidence>
<dbReference type="GO" id="GO:0004386">
    <property type="term" value="F:helicase activity"/>
    <property type="evidence" value="ECO:0007669"/>
    <property type="project" value="UniProtKB-KW"/>
</dbReference>
<protein>
    <submittedName>
        <fullName evidence="2">ATP-dependent helicase-like</fullName>
    </submittedName>
</protein>
<dbReference type="Proteomes" id="UP001140949">
    <property type="component" value="Unassembled WGS sequence"/>
</dbReference>
<keyword evidence="2" id="KW-0067">ATP-binding</keyword>
<keyword evidence="3" id="KW-1185">Reference proteome</keyword>
<evidence type="ECO:0000313" key="2">
    <source>
        <dbReference type="EMBL" id="KAJ6793596.1"/>
    </source>
</evidence>
<keyword evidence="2" id="KW-0378">Hydrolase</keyword>
<evidence type="ECO:0000256" key="1">
    <source>
        <dbReference type="SAM" id="MobiDB-lite"/>
    </source>
</evidence>
<dbReference type="EMBL" id="JANAVB010042820">
    <property type="protein sequence ID" value="KAJ6793596.1"/>
    <property type="molecule type" value="Genomic_DNA"/>
</dbReference>
<keyword evidence="2" id="KW-0347">Helicase</keyword>
<dbReference type="AlphaFoldDB" id="A0AAX6DPF3"/>
<sequence>MKEIFQRSSVARWLKQMARSFQGPDLDPKMGASDSPSEVYPFILKQGSLKPSGDSRQFKTSLASSTSSRVPTTTSQNVPDPKMGNKKHLPSKRQTTNYQPYQTDASLERLLRVVTSDKFWHHPEEAVQCVPGRFESSEEYVRVFEPLLFEECRAQCTVPGRVSRKF</sequence>